<proteinExistence type="predicted"/>
<organism evidence="1">
    <name type="scientific">marine sediment metagenome</name>
    <dbReference type="NCBI Taxonomy" id="412755"/>
    <lineage>
        <taxon>unclassified sequences</taxon>
        <taxon>metagenomes</taxon>
        <taxon>ecological metagenomes</taxon>
    </lineage>
</organism>
<dbReference type="AlphaFoldDB" id="X1RN61"/>
<comment type="caution">
    <text evidence="1">The sequence shown here is derived from an EMBL/GenBank/DDBJ whole genome shotgun (WGS) entry which is preliminary data.</text>
</comment>
<gene>
    <name evidence="1" type="ORF">S06H3_67154</name>
</gene>
<evidence type="ECO:0000313" key="1">
    <source>
        <dbReference type="EMBL" id="GAI64600.1"/>
    </source>
</evidence>
<protein>
    <submittedName>
        <fullName evidence="1">Uncharacterized protein</fullName>
    </submittedName>
</protein>
<feature type="non-terminal residue" evidence="1">
    <location>
        <position position="1"/>
    </location>
</feature>
<sequence>VITYKVLLTLVESVLSEDPELYASLQMNLPNI</sequence>
<accession>X1RN61</accession>
<dbReference type="EMBL" id="BARV01046289">
    <property type="protein sequence ID" value="GAI64600.1"/>
    <property type="molecule type" value="Genomic_DNA"/>
</dbReference>
<feature type="non-terminal residue" evidence="1">
    <location>
        <position position="32"/>
    </location>
</feature>
<reference evidence="1" key="1">
    <citation type="journal article" date="2014" name="Front. Microbiol.">
        <title>High frequency of phylogenetically diverse reductive dehalogenase-homologous genes in deep subseafloor sedimentary metagenomes.</title>
        <authorList>
            <person name="Kawai M."/>
            <person name="Futagami T."/>
            <person name="Toyoda A."/>
            <person name="Takaki Y."/>
            <person name="Nishi S."/>
            <person name="Hori S."/>
            <person name="Arai W."/>
            <person name="Tsubouchi T."/>
            <person name="Morono Y."/>
            <person name="Uchiyama I."/>
            <person name="Ito T."/>
            <person name="Fujiyama A."/>
            <person name="Inagaki F."/>
            <person name="Takami H."/>
        </authorList>
    </citation>
    <scope>NUCLEOTIDE SEQUENCE</scope>
    <source>
        <strain evidence="1">Expedition CK06-06</strain>
    </source>
</reference>
<name>X1RN61_9ZZZZ</name>